<evidence type="ECO:0000256" key="9">
    <source>
        <dbReference type="HAMAP-Rule" id="MF_00401"/>
    </source>
</evidence>
<dbReference type="InterPro" id="IPR019479">
    <property type="entry name" value="Peroxiredoxin_C"/>
</dbReference>
<evidence type="ECO:0000256" key="7">
    <source>
        <dbReference type="ARBA" id="ARBA00025719"/>
    </source>
</evidence>
<comment type="catalytic activity">
    <reaction evidence="9">
        <text>a hydroperoxide + [thioredoxin]-dithiol = an alcohol + [thioredoxin]-disulfide + H2O</text>
        <dbReference type="Rhea" id="RHEA:62620"/>
        <dbReference type="Rhea" id="RHEA-COMP:10698"/>
        <dbReference type="Rhea" id="RHEA-COMP:10700"/>
        <dbReference type="ChEBI" id="CHEBI:15377"/>
        <dbReference type="ChEBI" id="CHEBI:29950"/>
        <dbReference type="ChEBI" id="CHEBI:30879"/>
        <dbReference type="ChEBI" id="CHEBI:35924"/>
        <dbReference type="ChEBI" id="CHEBI:50058"/>
        <dbReference type="EC" id="1.11.1.24"/>
    </reaction>
</comment>
<keyword evidence="4 9" id="KW-0049">Antioxidant</keyword>
<dbReference type="GO" id="GO:0008379">
    <property type="term" value="F:thioredoxin peroxidase activity"/>
    <property type="evidence" value="ECO:0007669"/>
    <property type="project" value="TreeGrafter"/>
</dbReference>
<comment type="caution">
    <text evidence="9">Lacks conserved residue(s) required for the propagation of feature annotation.</text>
</comment>
<name>A0A3R8Q6C5_9FLAO</name>
<dbReference type="EMBL" id="QUSX01000001">
    <property type="protein sequence ID" value="RRQ50459.1"/>
    <property type="molecule type" value="Genomic_DNA"/>
</dbReference>
<evidence type="ECO:0000256" key="2">
    <source>
        <dbReference type="ARBA" id="ARBA00022490"/>
    </source>
</evidence>
<evidence type="ECO:0000256" key="8">
    <source>
        <dbReference type="ARBA" id="ARBA00037420"/>
    </source>
</evidence>
<dbReference type="GO" id="GO:0033554">
    <property type="term" value="P:cellular response to stress"/>
    <property type="evidence" value="ECO:0007669"/>
    <property type="project" value="TreeGrafter"/>
</dbReference>
<dbReference type="InterPro" id="IPR036249">
    <property type="entry name" value="Thioredoxin-like_sf"/>
</dbReference>
<organism evidence="12 13">
    <name type="scientific">Maribacter algicola</name>
    <dbReference type="NCBI Taxonomy" id="2498892"/>
    <lineage>
        <taxon>Bacteria</taxon>
        <taxon>Pseudomonadati</taxon>
        <taxon>Bacteroidota</taxon>
        <taxon>Flavobacteriia</taxon>
        <taxon>Flavobacteriales</taxon>
        <taxon>Flavobacteriaceae</taxon>
        <taxon>Maribacter</taxon>
    </lineage>
</organism>
<comment type="function">
    <text evidence="8 9">Thiol-specific peroxidase that catalyzes the reduction of hydrogen peroxide and organic hydroperoxides to water and alcohols, respectively. Plays a role in cell protection against oxidative stress by detoxifying peroxides.</text>
</comment>
<reference evidence="13" key="1">
    <citation type="submission" date="2018-12" db="EMBL/GenBank/DDBJ databases">
        <title>Maribacter lutimaris sp. nov., isolated from marine sediment.</title>
        <authorList>
            <person name="Kim K.K."/>
        </authorList>
    </citation>
    <scope>NUCLEOTIDE SEQUENCE [LARGE SCALE GENOMIC DNA]</scope>
    <source>
        <strain evidence="13">PoM-212</strain>
    </source>
</reference>
<dbReference type="Pfam" id="PF00578">
    <property type="entry name" value="AhpC-TSA"/>
    <property type="match status" value="1"/>
</dbReference>
<dbReference type="GO" id="GO:0006979">
    <property type="term" value="P:response to oxidative stress"/>
    <property type="evidence" value="ECO:0007669"/>
    <property type="project" value="TreeGrafter"/>
</dbReference>
<dbReference type="InterPro" id="IPR000866">
    <property type="entry name" value="AhpC/TSA"/>
</dbReference>
<dbReference type="AlphaFoldDB" id="A0A3R8Q6C5"/>
<gene>
    <name evidence="12" type="ORF">DZC72_07895</name>
</gene>
<comment type="subcellular location">
    <subcellularLocation>
        <location evidence="9">Cytoplasm</location>
    </subcellularLocation>
</comment>
<evidence type="ECO:0000256" key="10">
    <source>
        <dbReference type="PIRSR" id="PIRSR000239-1"/>
    </source>
</evidence>
<proteinExistence type="inferred from homology"/>
<keyword evidence="13" id="KW-1185">Reference proteome</keyword>
<accession>A0A3R8Q6C5</accession>
<keyword evidence="6 9" id="KW-0676">Redox-active center</keyword>
<evidence type="ECO:0000313" key="12">
    <source>
        <dbReference type="EMBL" id="RRQ50459.1"/>
    </source>
</evidence>
<dbReference type="InterPro" id="IPR022915">
    <property type="entry name" value="Peroxiredoxin_TDXH"/>
</dbReference>
<evidence type="ECO:0000256" key="5">
    <source>
        <dbReference type="ARBA" id="ARBA00023002"/>
    </source>
</evidence>
<dbReference type="SUPFAM" id="SSF52833">
    <property type="entry name" value="Thioredoxin-like"/>
    <property type="match status" value="1"/>
</dbReference>
<dbReference type="InterPro" id="IPR050217">
    <property type="entry name" value="Peroxiredoxin"/>
</dbReference>
<comment type="subunit">
    <text evidence="9">Homodecamer. Pentamer of dimers that assemble into a ring structure.</text>
</comment>
<comment type="caution">
    <text evidence="12">The sequence shown here is derived from an EMBL/GenBank/DDBJ whole genome shotgun (WGS) entry which is preliminary data.</text>
</comment>
<keyword evidence="2 9" id="KW-0963">Cytoplasm</keyword>
<sequence length="222" mass="25071">MENVAELKEKPTMMPRIGDIAPDFEANTTKGKIKFSDFAKDKWVVMFSHPADFTPVCTTEMSGFATRKSEFDALNTELLGLSIDSIHAHLGWVQNVRENTGVYFDFPIIADLDMNVSKLYGMLQPNESETAAVRAVFFIDPKKKIRLIMYYPLNVGRNMDEILRALEALQTSDKHGVAMPLDWKRGDKAIVPPPKSLDELNARLADDSVEKVTWYLAKKSLN</sequence>
<dbReference type="Gene3D" id="3.40.30.10">
    <property type="entry name" value="Glutaredoxin"/>
    <property type="match status" value="1"/>
</dbReference>
<feature type="binding site" evidence="9">
    <location>
        <position position="134"/>
    </location>
    <ligand>
        <name>substrate</name>
    </ligand>
</feature>
<comment type="similarity">
    <text evidence="1">Belongs to the peroxiredoxin family. AhpC/Prx1 subfamily.</text>
</comment>
<dbReference type="Proteomes" id="UP000286990">
    <property type="component" value="Unassembled WGS sequence"/>
</dbReference>
<comment type="similarity">
    <text evidence="7 9">Belongs to the peroxiredoxin family. Prx6 subfamily.</text>
</comment>
<dbReference type="GO" id="GO:0045454">
    <property type="term" value="P:cell redox homeostasis"/>
    <property type="evidence" value="ECO:0007669"/>
    <property type="project" value="TreeGrafter"/>
</dbReference>
<keyword evidence="3 9" id="KW-0575">Peroxidase</keyword>
<dbReference type="InterPro" id="IPR013766">
    <property type="entry name" value="Thioredoxin_domain"/>
</dbReference>
<dbReference type="NCBIfam" id="NF009668">
    <property type="entry name" value="PRK13189.1"/>
    <property type="match status" value="1"/>
</dbReference>
<dbReference type="InterPro" id="IPR024706">
    <property type="entry name" value="Peroxiredoxin_AhpC-typ"/>
</dbReference>
<dbReference type="InterPro" id="IPR045020">
    <property type="entry name" value="PRX_1cys"/>
</dbReference>
<dbReference type="FunFam" id="3.40.30.10:FF:000011">
    <property type="entry name" value="Peroxiredoxin PRX1"/>
    <property type="match status" value="1"/>
</dbReference>
<evidence type="ECO:0000256" key="1">
    <source>
        <dbReference type="ARBA" id="ARBA00009796"/>
    </source>
</evidence>
<dbReference type="Pfam" id="PF10417">
    <property type="entry name" value="1-cysPrx_C"/>
    <property type="match status" value="1"/>
</dbReference>
<dbReference type="HAMAP" id="MF_00401">
    <property type="entry name" value="Peroxiredoxin"/>
    <property type="match status" value="1"/>
</dbReference>
<dbReference type="RefSeq" id="WP_125222279.1">
    <property type="nucleotide sequence ID" value="NZ_QUSX01000001.1"/>
</dbReference>
<protein>
    <recommendedName>
        <fullName evidence="9">Peroxiredoxin</fullName>
        <ecNumber evidence="9">1.11.1.24</ecNumber>
    </recommendedName>
    <alternativeName>
        <fullName evidence="9">Thioredoxin-dependent peroxiredoxin</fullName>
    </alternativeName>
</protein>
<dbReference type="PIRSF" id="PIRSF000239">
    <property type="entry name" value="AHPC"/>
    <property type="match status" value="1"/>
</dbReference>
<dbReference type="GO" id="GO:0005829">
    <property type="term" value="C:cytosol"/>
    <property type="evidence" value="ECO:0007669"/>
    <property type="project" value="TreeGrafter"/>
</dbReference>
<feature type="active site" description="Cysteine sulfenic acid (-SOH) intermediate" evidence="9">
    <location>
        <position position="57"/>
    </location>
</feature>
<feature type="domain" description="Thioredoxin" evidence="11">
    <location>
        <begin position="15"/>
        <end position="171"/>
    </location>
</feature>
<dbReference type="CDD" id="cd03016">
    <property type="entry name" value="PRX_1cys"/>
    <property type="match status" value="1"/>
</dbReference>
<dbReference type="Gene3D" id="3.30.1020.10">
    <property type="entry name" value="Antioxidant, Horf6, Chain A, domain2"/>
    <property type="match status" value="1"/>
</dbReference>
<evidence type="ECO:0000256" key="6">
    <source>
        <dbReference type="ARBA" id="ARBA00023284"/>
    </source>
</evidence>
<dbReference type="PANTHER" id="PTHR10681:SF128">
    <property type="entry name" value="THIOREDOXIN-DEPENDENT PEROXIDE REDUCTASE, MITOCHONDRIAL"/>
    <property type="match status" value="1"/>
</dbReference>
<evidence type="ECO:0000259" key="11">
    <source>
        <dbReference type="PROSITE" id="PS51352"/>
    </source>
</evidence>
<evidence type="ECO:0000313" key="13">
    <source>
        <dbReference type="Proteomes" id="UP000286990"/>
    </source>
</evidence>
<evidence type="ECO:0000256" key="3">
    <source>
        <dbReference type="ARBA" id="ARBA00022559"/>
    </source>
</evidence>
<dbReference type="EC" id="1.11.1.24" evidence="9"/>
<dbReference type="OrthoDB" id="9812811at2"/>
<keyword evidence="5 9" id="KW-0560">Oxidoreductase</keyword>
<evidence type="ECO:0000256" key="4">
    <source>
        <dbReference type="ARBA" id="ARBA00022862"/>
    </source>
</evidence>
<comment type="miscellaneous">
    <text evidence="9">The active site is a conserved redox-active cysteine residue, the peroxidatic cysteine (C(P)), which makes the nucleophilic attack on the peroxide substrate. The peroxide oxidizes the C(P)-SH to cysteine sulfenic acid (C(P)-SOH), which then reacts with another cysteine residue, the resolving cysteine (C(R)), to form a disulfide bridge. The disulfide is subsequently reduced by an appropriate electron donor to complete the catalytic cycle. In this 1-Cys peroxiredoxin, no C(R) is present and C(P) instead forms a disulfide with a cysteine from another protein or with a small thiol molecule.</text>
</comment>
<dbReference type="PROSITE" id="PS51352">
    <property type="entry name" value="THIOREDOXIN_2"/>
    <property type="match status" value="1"/>
</dbReference>
<feature type="active site" description="Cysteine sulfenic acid (-SOH) intermediate; for peroxidase activity" evidence="10">
    <location>
        <position position="57"/>
    </location>
</feature>
<dbReference type="PANTHER" id="PTHR10681">
    <property type="entry name" value="THIOREDOXIN PEROXIDASE"/>
    <property type="match status" value="1"/>
</dbReference>
<dbReference type="GO" id="GO:0042744">
    <property type="term" value="P:hydrogen peroxide catabolic process"/>
    <property type="evidence" value="ECO:0007669"/>
    <property type="project" value="TreeGrafter"/>
</dbReference>